<proteinExistence type="predicted"/>
<keyword evidence="3" id="KW-1185">Reference proteome</keyword>
<reference evidence="2" key="1">
    <citation type="submission" date="2021-02" db="EMBL/GenBank/DDBJ databases">
        <title>Neisseriaceae sp. 26B isolated from the cloaca of a Common Toad-headed Turtle (Mesoclemmys nasuta).</title>
        <authorList>
            <person name="Spergser J."/>
            <person name="Busse H.-J."/>
        </authorList>
    </citation>
    <scope>NUCLEOTIDE SEQUENCE</scope>
    <source>
        <strain evidence="2">26B</strain>
    </source>
</reference>
<keyword evidence="1" id="KW-0472">Membrane</keyword>
<accession>A0A892ZI79</accession>
<dbReference type="KEGG" id="ptes:JQU52_07610"/>
<name>A0A892ZI79_9NEIS</name>
<dbReference type="AlphaFoldDB" id="A0A892ZI79"/>
<protein>
    <submittedName>
        <fullName evidence="2">Uncharacterized protein</fullName>
    </submittedName>
</protein>
<evidence type="ECO:0000256" key="1">
    <source>
        <dbReference type="SAM" id="Phobius"/>
    </source>
</evidence>
<gene>
    <name evidence="2" type="ORF">JQU52_07610</name>
</gene>
<dbReference type="Proteomes" id="UP000653156">
    <property type="component" value="Chromosome"/>
</dbReference>
<evidence type="ECO:0000313" key="2">
    <source>
        <dbReference type="EMBL" id="QRQ80639.1"/>
    </source>
</evidence>
<sequence length="101" mass="11045">MKFLKAVGKIFLVLALVVVGFIAYDRYNSQLLRSFCGSLSVGLAADAVLTAAKEKNFVIFDLIDRIGVISVLNHKSPFFRYECRVSVSNGQITSAQINAAD</sequence>
<organism evidence="2 3">
    <name type="scientific">Paralysiella testudinis</name>
    <dbReference type="NCBI Taxonomy" id="2809020"/>
    <lineage>
        <taxon>Bacteria</taxon>
        <taxon>Pseudomonadati</taxon>
        <taxon>Pseudomonadota</taxon>
        <taxon>Betaproteobacteria</taxon>
        <taxon>Neisseriales</taxon>
        <taxon>Neisseriaceae</taxon>
        <taxon>Paralysiella</taxon>
    </lineage>
</organism>
<dbReference type="RefSeq" id="WP_230337922.1">
    <property type="nucleotide sequence ID" value="NZ_CP069798.1"/>
</dbReference>
<evidence type="ECO:0000313" key="3">
    <source>
        <dbReference type="Proteomes" id="UP000653156"/>
    </source>
</evidence>
<keyword evidence="1" id="KW-1133">Transmembrane helix</keyword>
<dbReference type="EMBL" id="CP069798">
    <property type="protein sequence ID" value="QRQ80639.1"/>
    <property type="molecule type" value="Genomic_DNA"/>
</dbReference>
<feature type="transmembrane region" description="Helical" evidence="1">
    <location>
        <begin position="6"/>
        <end position="24"/>
    </location>
</feature>
<keyword evidence="1" id="KW-0812">Transmembrane</keyword>